<gene>
    <name evidence="2" type="ORF">CERZMDRAFT_119625</name>
</gene>
<feature type="compositionally biased region" description="Polar residues" evidence="1">
    <location>
        <begin position="49"/>
        <end position="65"/>
    </location>
</feature>
<protein>
    <submittedName>
        <fullName evidence="2">Uncharacterized protein</fullName>
    </submittedName>
</protein>
<evidence type="ECO:0000313" key="3">
    <source>
        <dbReference type="Proteomes" id="UP000799539"/>
    </source>
</evidence>
<dbReference type="EMBL" id="ML992663">
    <property type="protein sequence ID" value="KAF2216684.1"/>
    <property type="molecule type" value="Genomic_DNA"/>
</dbReference>
<keyword evidence="3" id="KW-1185">Reference proteome</keyword>
<accession>A0A6A6FTP4</accession>
<dbReference type="Proteomes" id="UP000799539">
    <property type="component" value="Unassembled WGS sequence"/>
</dbReference>
<organism evidence="2 3">
    <name type="scientific">Cercospora zeae-maydis SCOH1-5</name>
    <dbReference type="NCBI Taxonomy" id="717836"/>
    <lineage>
        <taxon>Eukaryota</taxon>
        <taxon>Fungi</taxon>
        <taxon>Dikarya</taxon>
        <taxon>Ascomycota</taxon>
        <taxon>Pezizomycotina</taxon>
        <taxon>Dothideomycetes</taxon>
        <taxon>Dothideomycetidae</taxon>
        <taxon>Mycosphaerellales</taxon>
        <taxon>Mycosphaerellaceae</taxon>
        <taxon>Cercospora</taxon>
    </lineage>
</organism>
<evidence type="ECO:0000313" key="2">
    <source>
        <dbReference type="EMBL" id="KAF2216684.1"/>
    </source>
</evidence>
<sequence>IATAHEATRTGDKDARLLTAYLRRKRSPNPRHFPPAPTTPSVPRPLRRTSPSGSLSARNDGQSTPYRARHNERLAKHHTLAPRALTVGARLSRVWELHATTYTIGREANRAISRPQSPAPLTLASA</sequence>
<proteinExistence type="predicted"/>
<dbReference type="AlphaFoldDB" id="A0A6A6FTP4"/>
<reference evidence="2" key="1">
    <citation type="journal article" date="2020" name="Stud. Mycol.">
        <title>101 Dothideomycetes genomes: a test case for predicting lifestyles and emergence of pathogens.</title>
        <authorList>
            <person name="Haridas S."/>
            <person name="Albert R."/>
            <person name="Binder M."/>
            <person name="Bloem J."/>
            <person name="Labutti K."/>
            <person name="Salamov A."/>
            <person name="Andreopoulos B."/>
            <person name="Baker S."/>
            <person name="Barry K."/>
            <person name="Bills G."/>
            <person name="Bluhm B."/>
            <person name="Cannon C."/>
            <person name="Castanera R."/>
            <person name="Culley D."/>
            <person name="Daum C."/>
            <person name="Ezra D."/>
            <person name="Gonzalez J."/>
            <person name="Henrissat B."/>
            <person name="Kuo A."/>
            <person name="Liang C."/>
            <person name="Lipzen A."/>
            <person name="Lutzoni F."/>
            <person name="Magnuson J."/>
            <person name="Mondo S."/>
            <person name="Nolan M."/>
            <person name="Ohm R."/>
            <person name="Pangilinan J."/>
            <person name="Park H.-J."/>
            <person name="Ramirez L."/>
            <person name="Alfaro M."/>
            <person name="Sun H."/>
            <person name="Tritt A."/>
            <person name="Yoshinaga Y."/>
            <person name="Zwiers L.-H."/>
            <person name="Turgeon B."/>
            <person name="Goodwin S."/>
            <person name="Spatafora J."/>
            <person name="Crous P."/>
            <person name="Grigoriev I."/>
        </authorList>
    </citation>
    <scope>NUCLEOTIDE SEQUENCE</scope>
    <source>
        <strain evidence="2">SCOH1-5</strain>
    </source>
</reference>
<feature type="compositionally biased region" description="Pro residues" evidence="1">
    <location>
        <begin position="31"/>
        <end position="43"/>
    </location>
</feature>
<feature type="region of interest" description="Disordered" evidence="1">
    <location>
        <begin position="23"/>
        <end position="68"/>
    </location>
</feature>
<feature type="non-terminal residue" evidence="2">
    <location>
        <position position="1"/>
    </location>
</feature>
<name>A0A6A6FTP4_9PEZI</name>
<evidence type="ECO:0000256" key="1">
    <source>
        <dbReference type="SAM" id="MobiDB-lite"/>
    </source>
</evidence>